<gene>
    <name evidence="4" type="ORF">CWS72_25405</name>
</gene>
<evidence type="ECO:0000256" key="1">
    <source>
        <dbReference type="ARBA" id="ARBA00022801"/>
    </source>
</evidence>
<dbReference type="CDD" id="cd18793">
    <property type="entry name" value="SF2_C_SNF"/>
    <property type="match status" value="1"/>
</dbReference>
<evidence type="ECO:0000259" key="3">
    <source>
        <dbReference type="PROSITE" id="PS51194"/>
    </source>
</evidence>
<organism evidence="4 5">
    <name type="scientific">Telmatospirillum siberiense</name>
    <dbReference type="NCBI Taxonomy" id="382514"/>
    <lineage>
        <taxon>Bacteria</taxon>
        <taxon>Pseudomonadati</taxon>
        <taxon>Pseudomonadota</taxon>
        <taxon>Alphaproteobacteria</taxon>
        <taxon>Rhodospirillales</taxon>
        <taxon>Rhodospirillaceae</taxon>
        <taxon>Telmatospirillum</taxon>
    </lineage>
</organism>
<dbReference type="InterPro" id="IPR049730">
    <property type="entry name" value="SNF2/RAD54-like_C"/>
</dbReference>
<dbReference type="Pfam" id="PF00176">
    <property type="entry name" value="SNF2-rel_dom"/>
    <property type="match status" value="1"/>
</dbReference>
<dbReference type="GO" id="GO:0004386">
    <property type="term" value="F:helicase activity"/>
    <property type="evidence" value="ECO:0007669"/>
    <property type="project" value="UniProtKB-KW"/>
</dbReference>
<dbReference type="SUPFAM" id="SSF52540">
    <property type="entry name" value="P-loop containing nucleoside triphosphate hydrolases"/>
    <property type="match status" value="2"/>
</dbReference>
<dbReference type="Proteomes" id="UP000233293">
    <property type="component" value="Unassembled WGS sequence"/>
</dbReference>
<evidence type="ECO:0000313" key="5">
    <source>
        <dbReference type="Proteomes" id="UP000233293"/>
    </source>
</evidence>
<dbReference type="Gene3D" id="3.40.50.300">
    <property type="entry name" value="P-loop containing nucleotide triphosphate hydrolases"/>
    <property type="match status" value="1"/>
</dbReference>
<keyword evidence="4" id="KW-0547">Nucleotide-binding</keyword>
<dbReference type="SMART" id="SM00490">
    <property type="entry name" value="HELICc"/>
    <property type="match status" value="1"/>
</dbReference>
<dbReference type="InterPro" id="IPR027417">
    <property type="entry name" value="P-loop_NTPase"/>
</dbReference>
<name>A0A2N3PMV3_9PROT</name>
<dbReference type="InterPro" id="IPR001650">
    <property type="entry name" value="Helicase_C-like"/>
</dbReference>
<dbReference type="GO" id="GO:0005524">
    <property type="term" value="F:ATP binding"/>
    <property type="evidence" value="ECO:0007669"/>
    <property type="project" value="InterPro"/>
</dbReference>
<dbReference type="PANTHER" id="PTHR10799">
    <property type="entry name" value="SNF2/RAD54 HELICASE FAMILY"/>
    <property type="match status" value="1"/>
</dbReference>
<keyword evidence="5" id="KW-1185">Reference proteome</keyword>
<keyword evidence="4" id="KW-0067">ATP-binding</keyword>
<dbReference type="EMBL" id="PIUM01000046">
    <property type="protein sequence ID" value="PKU21721.1"/>
    <property type="molecule type" value="Genomic_DNA"/>
</dbReference>
<keyword evidence="4" id="KW-0347">Helicase</keyword>
<feature type="domain" description="Helicase C-terminal" evidence="3">
    <location>
        <begin position="1197"/>
        <end position="1358"/>
    </location>
</feature>
<dbReference type="Gene3D" id="3.40.50.10810">
    <property type="entry name" value="Tandem AAA-ATPase domain"/>
    <property type="match status" value="1"/>
</dbReference>
<feature type="domain" description="Helicase ATP-binding" evidence="2">
    <location>
        <begin position="923"/>
        <end position="1080"/>
    </location>
</feature>
<evidence type="ECO:0000313" key="4">
    <source>
        <dbReference type="EMBL" id="PKU21721.1"/>
    </source>
</evidence>
<reference evidence="5" key="1">
    <citation type="submission" date="2017-12" db="EMBL/GenBank/DDBJ databases">
        <title>Draft genome sequence of Telmatospirillum siberiense 26-4b1T, an acidotolerant peatland alphaproteobacterium potentially involved in sulfur cycling.</title>
        <authorList>
            <person name="Hausmann B."/>
            <person name="Pjevac P."/>
            <person name="Schreck K."/>
            <person name="Herbold C.W."/>
            <person name="Daims H."/>
            <person name="Wagner M."/>
            <person name="Pester M."/>
            <person name="Loy A."/>
        </authorList>
    </citation>
    <scope>NUCLEOTIDE SEQUENCE [LARGE SCALE GENOMIC DNA]</scope>
    <source>
        <strain evidence="5">26-4b1</strain>
    </source>
</reference>
<dbReference type="InterPro" id="IPR038718">
    <property type="entry name" value="SNF2-like_sf"/>
</dbReference>
<dbReference type="PROSITE" id="PS51192">
    <property type="entry name" value="HELICASE_ATP_BIND_1"/>
    <property type="match status" value="1"/>
</dbReference>
<dbReference type="PROSITE" id="PS51194">
    <property type="entry name" value="HELICASE_CTER"/>
    <property type="match status" value="1"/>
</dbReference>
<dbReference type="GO" id="GO:0016787">
    <property type="term" value="F:hydrolase activity"/>
    <property type="evidence" value="ECO:0007669"/>
    <property type="project" value="UniProtKB-KW"/>
</dbReference>
<dbReference type="SMART" id="SM00487">
    <property type="entry name" value="DEXDc"/>
    <property type="match status" value="1"/>
</dbReference>
<dbReference type="InterPro" id="IPR000330">
    <property type="entry name" value="SNF2_N"/>
</dbReference>
<protein>
    <submittedName>
        <fullName evidence="4">ATP-dependent helicase</fullName>
    </submittedName>
</protein>
<comment type="caution">
    <text evidence="4">The sequence shown here is derived from an EMBL/GenBank/DDBJ whole genome shotgun (WGS) entry which is preliminary data.</text>
</comment>
<sequence length="1373" mass="150102">MAAVRQYGSGLPPQSRHAKVMTKSRLDVATLSPAEQTILKLKALLGPAIGKTRFLDCLNRLRTTVPAWQGKTLAPVLDSLRIRGFLADDFACAPELLQPLAAAAIASPEGPAMIEAIGGIVPQGHAERYWDYRSVEADTARWLRIAVLLNDEALFGRQMELRNRYCRSARPPMDLFADTVVGTEWLASRSPFFQREILRSKTDHLIRHGTASPDYGALMDHGRQTLLPQCFSMLAEFYAISGRLADLADLIAAASTAEEATTFAAVHALLSGDPGRAAIRFGEALRLHRKAARKRKIWLPGRAGLLHLCALLATDDAAHHADIEAALGEMGETPGQFALQALFDLARNRATAAEWARRAMMAGAAIDRIPPFEAALPMIAAALVDPPLAREQIERAVALFRRVEDSLPLVAGMVAEVLERIVSGEPYRAFLARPGREISFRFLEIIAAKAAWERSLESLEAMLVPAAPASAEPPTRRLVWRIDADGQAVEPVEQMLQARGWSAGRPVSLKRLHQDAAKFEHADEFDRRAMRAIRRAAGRWYGHEFYELAPETAFPALVGHPRLFDMDNPAQPVELVEGRAEVVLTSTGSGFRLALSHAAFAPGIFIERETPGRWRVVVIDAKAVDAAAIIGEGIVVPAAARDRLTALARAQAPSLPLRVETPEIEDAAAQPGDPTPVVRLAPLGEGLKVSLVVRPLGTEGAHFLPGLGGRTVLVGTTRVRRDLAEETRLARALAEACPSLSGEGPEWHLEELMSGLEFLSELRRLPVPAAMEWPEGQSLSLRGEATAKSFKASIRGGDDWFSLGGSVSIDEDLVLDLKDLLSRLDQARGRFLPLDDGGFLVLESQFRRQLERLRRMGDDLKIAAVAGVAVRDILEDAGSLKADARWRDFTRRLDDAGDWRPALPAGLEAELRDYQVEGFLWMSRLSRWGAGALLADDMGLGKTVQAIAVMLDKAAEGPCLVVAPTSVCGNWVAELSRFAPGLKARRLAEADDRAETLGALGTGDVLICSYGLLTREEDRLSEAAWAMTVFDEAQAIKNADTRRARSSQRLRAGFRLALTGTPVENDLEELWSLFRFINPTLLGSRKSFAQRFGTPIGRDNEPIAKATLKALVRPFLLRRTKAAVLAELPARTEQTLWIDLDAEERALYEALRRRALENLEAAGQRTRIHILAEITKLRQACCHPALASPGTEIAGAKLSAFLDLVKELRQGRHRALVFSQFVGHLGKIRAALDAEGISYQYLDGATAAREREQRVAAFQAGAGQLFLISLKAGGFGLNLTAADYVIHLDPWWNPAVEDQASDRAHRIGQQRPVTIYRLIVKDSIEEGILGLHRKKRDLADALLEGSDVSARLSEEDLLGLIRGGEPGGEDPLR</sequence>
<proteinExistence type="predicted"/>
<dbReference type="CDD" id="cd18012">
    <property type="entry name" value="DEXQc_arch_SWI2_SNF2"/>
    <property type="match status" value="1"/>
</dbReference>
<keyword evidence="1" id="KW-0378">Hydrolase</keyword>
<dbReference type="Pfam" id="PF00271">
    <property type="entry name" value="Helicase_C"/>
    <property type="match status" value="1"/>
</dbReference>
<evidence type="ECO:0000259" key="2">
    <source>
        <dbReference type="PROSITE" id="PS51192"/>
    </source>
</evidence>
<accession>A0A2N3PMV3</accession>
<dbReference type="InterPro" id="IPR014001">
    <property type="entry name" value="Helicase_ATP-bd"/>
</dbReference>